<dbReference type="SUPFAM" id="SSF55729">
    <property type="entry name" value="Acyl-CoA N-acyltransferases (Nat)"/>
    <property type="match status" value="1"/>
</dbReference>
<dbReference type="Proteomes" id="UP000006813">
    <property type="component" value="Unassembled WGS sequence"/>
</dbReference>
<dbReference type="InParanoid" id="G5BFM8"/>
<feature type="domain" description="G-protein coupled receptors family 1 profile" evidence="16">
    <location>
        <begin position="224"/>
        <end position="409"/>
    </location>
</feature>
<evidence type="ECO:0000256" key="2">
    <source>
        <dbReference type="ARBA" id="ARBA00004141"/>
    </source>
</evidence>
<proteinExistence type="inferred from homology"/>
<name>G5BFM8_HETGA</name>
<dbReference type="InterPro" id="IPR040706">
    <property type="entry name" value="Zf-MYST"/>
</dbReference>
<dbReference type="GO" id="GO:0010484">
    <property type="term" value="F:histone H3 acetyltransferase activity"/>
    <property type="evidence" value="ECO:0007669"/>
    <property type="project" value="TreeGrafter"/>
</dbReference>
<evidence type="ECO:0000256" key="12">
    <source>
        <dbReference type="ARBA" id="ARBA00023224"/>
    </source>
</evidence>
<evidence type="ECO:0000256" key="10">
    <source>
        <dbReference type="ARBA" id="ARBA00023136"/>
    </source>
</evidence>
<dbReference type="GO" id="GO:0007186">
    <property type="term" value="P:G protein-coupled receptor signaling pathway"/>
    <property type="evidence" value="ECO:0007669"/>
    <property type="project" value="InterPro"/>
</dbReference>
<evidence type="ECO:0000256" key="6">
    <source>
        <dbReference type="ARBA" id="ARBA00022771"/>
    </source>
</evidence>
<keyword evidence="8" id="KW-0156">Chromatin regulator</keyword>
<feature type="transmembrane region" description="Helical" evidence="15">
    <location>
        <begin position="368"/>
        <end position="387"/>
    </location>
</feature>
<evidence type="ECO:0000256" key="9">
    <source>
        <dbReference type="ARBA" id="ARBA00022989"/>
    </source>
</evidence>
<dbReference type="Pfam" id="PF13853">
    <property type="entry name" value="7tm_4"/>
    <property type="match status" value="1"/>
</dbReference>
<dbReference type="GO" id="GO:0010485">
    <property type="term" value="F:histone H4 acetyltransferase activity"/>
    <property type="evidence" value="ECO:0007669"/>
    <property type="project" value="TreeGrafter"/>
</dbReference>
<keyword evidence="3 18" id="KW-0808">Transferase</keyword>
<evidence type="ECO:0000256" key="13">
    <source>
        <dbReference type="ARBA" id="ARBA00023242"/>
    </source>
</evidence>
<dbReference type="EMBL" id="JH170049">
    <property type="protein sequence ID" value="EHB08089.1"/>
    <property type="molecule type" value="Genomic_DNA"/>
</dbReference>
<dbReference type="AlphaFoldDB" id="G5BFM8"/>
<comment type="catalytic activity">
    <reaction evidence="14">
        <text>L-lysyl-[protein] + acetyl-CoA = N(6)-acetyl-L-lysyl-[protein] + CoA + H(+)</text>
        <dbReference type="Rhea" id="RHEA:45948"/>
        <dbReference type="Rhea" id="RHEA-COMP:9752"/>
        <dbReference type="Rhea" id="RHEA-COMP:10731"/>
        <dbReference type="ChEBI" id="CHEBI:15378"/>
        <dbReference type="ChEBI" id="CHEBI:29969"/>
        <dbReference type="ChEBI" id="CHEBI:57287"/>
        <dbReference type="ChEBI" id="CHEBI:57288"/>
        <dbReference type="ChEBI" id="CHEBI:61930"/>
        <dbReference type="EC" id="2.3.1.48"/>
    </reaction>
</comment>
<dbReference type="GO" id="GO:0003682">
    <property type="term" value="F:chromatin binding"/>
    <property type="evidence" value="ECO:0007669"/>
    <property type="project" value="TreeGrafter"/>
</dbReference>
<dbReference type="Gene3D" id="3.30.60.60">
    <property type="entry name" value="N-acetyl transferase-like"/>
    <property type="match status" value="1"/>
</dbReference>
<dbReference type="PROSITE" id="PS50262">
    <property type="entry name" value="G_PROTEIN_RECEP_F1_2"/>
    <property type="match status" value="1"/>
</dbReference>
<keyword evidence="13 14" id="KW-0539">Nucleus</keyword>
<dbReference type="GO" id="GO:0006357">
    <property type="term" value="P:regulation of transcription by RNA polymerase II"/>
    <property type="evidence" value="ECO:0007669"/>
    <property type="project" value="TreeGrafter"/>
</dbReference>
<dbReference type="Pfam" id="PF17772">
    <property type="entry name" value="zf-MYST"/>
    <property type="match status" value="1"/>
</dbReference>
<dbReference type="Gene3D" id="1.20.1070.10">
    <property type="entry name" value="Rhodopsin 7-helix transmembrane proteins"/>
    <property type="match status" value="1"/>
</dbReference>
<dbReference type="InterPro" id="IPR016181">
    <property type="entry name" value="Acyl_CoA_acyltransferase"/>
</dbReference>
<dbReference type="GO" id="GO:0008270">
    <property type="term" value="F:zinc ion binding"/>
    <property type="evidence" value="ECO:0007669"/>
    <property type="project" value="UniProtKB-KW"/>
</dbReference>
<dbReference type="InterPro" id="IPR050603">
    <property type="entry name" value="MYST_HAT"/>
</dbReference>
<feature type="transmembrane region" description="Helical" evidence="15">
    <location>
        <begin position="219"/>
        <end position="241"/>
    </location>
</feature>
<dbReference type="STRING" id="10181.G5BFM8"/>
<dbReference type="CDD" id="cd13954">
    <property type="entry name" value="7tmA_OR"/>
    <property type="match status" value="1"/>
</dbReference>
<evidence type="ECO:0000256" key="5">
    <source>
        <dbReference type="ARBA" id="ARBA00022723"/>
    </source>
</evidence>
<evidence type="ECO:0000256" key="3">
    <source>
        <dbReference type="ARBA" id="ARBA00022679"/>
    </source>
</evidence>
<reference evidence="18 19" key="1">
    <citation type="journal article" date="2011" name="Nature">
        <title>Genome sequencing reveals insights into physiology and longevity of the naked mole rat.</title>
        <authorList>
            <person name="Kim E.B."/>
            <person name="Fang X."/>
            <person name="Fushan A.A."/>
            <person name="Huang Z."/>
            <person name="Lobanov A.V."/>
            <person name="Han L."/>
            <person name="Marino S.M."/>
            <person name="Sun X."/>
            <person name="Turanov A.A."/>
            <person name="Yang P."/>
            <person name="Yim S.H."/>
            <person name="Zhao X."/>
            <person name="Kasaikina M.V."/>
            <person name="Stoletzki N."/>
            <person name="Peng C."/>
            <person name="Polak P."/>
            <person name="Xiong Z."/>
            <person name="Kiezun A."/>
            <person name="Zhu Y."/>
            <person name="Chen Y."/>
            <person name="Kryukov G.V."/>
            <person name="Zhang Q."/>
            <person name="Peshkin L."/>
            <person name="Yang L."/>
            <person name="Bronson R.T."/>
            <person name="Buffenstein R."/>
            <person name="Wang B."/>
            <person name="Han C."/>
            <person name="Li Q."/>
            <person name="Chen L."/>
            <person name="Zhao W."/>
            <person name="Sunyaev S.R."/>
            <person name="Park T.J."/>
            <person name="Zhang G."/>
            <person name="Wang J."/>
            <person name="Gladyshev V.N."/>
        </authorList>
    </citation>
    <scope>NUCLEOTIDE SEQUENCE [LARGE SCALE GENOMIC DNA]</scope>
</reference>
<dbReference type="PANTHER" id="PTHR10615">
    <property type="entry name" value="HISTONE ACETYLTRANSFERASE"/>
    <property type="match status" value="1"/>
</dbReference>
<evidence type="ECO:0000256" key="15">
    <source>
        <dbReference type="SAM" id="Phobius"/>
    </source>
</evidence>
<keyword evidence="11" id="KW-0675">Receptor</keyword>
<keyword evidence="10 15" id="KW-0472">Membrane</keyword>
<keyword evidence="6" id="KW-0863">Zinc-finger</keyword>
<dbReference type="InterPro" id="IPR000725">
    <property type="entry name" value="Olfact_rcpt"/>
</dbReference>
<dbReference type="Pfam" id="PF01853">
    <property type="entry name" value="MOZ_SAS"/>
    <property type="match status" value="1"/>
</dbReference>
<sequence length="409" mass="46881">MEHRQTYGNTWEPFLENLTSEYDLDLFHRAQARASEDLKLRLQGQITEGSNMIKTITFGCYELDTRYHSPEYVWLGCLYMCEFCLKYMKSQMILYWHMAKCVWKHRPGDEIYHKGSILVFEVDAKKNKIYCQNLCLLAKQFLDHKTLYYEVESFLFYIMKEADNTGCHLIGYFSKEKNHSSTTTYPKDTGGEERGIYNVTMVTRFIHKGLSDLSKDHSISFFGCALQLYFLVAIVVTEVFLLAVMAYYWYVGICFPLCYSVIVTKIRYAQLLSGTWAAGFLNSAIHTVSTLSLPCRSNLVNQYHCDILPLVSLSCSCTYVTEMLVLVVGGISGFISFLTTLISYIYIVSTIVKIQSAEGKHKAFSTCASHLLVVCLFYGTAIFTYIWSYPNRHSPAIVTLISMLYGVII</sequence>
<evidence type="ECO:0000256" key="7">
    <source>
        <dbReference type="ARBA" id="ARBA00022833"/>
    </source>
</evidence>
<evidence type="ECO:0000256" key="4">
    <source>
        <dbReference type="ARBA" id="ARBA00022692"/>
    </source>
</evidence>
<evidence type="ECO:0000259" key="16">
    <source>
        <dbReference type="PROSITE" id="PS50262"/>
    </source>
</evidence>
<feature type="domain" description="MYST-type HAT" evidence="17">
    <location>
        <begin position="48"/>
        <end position="309"/>
    </location>
</feature>
<dbReference type="PANTHER" id="PTHR10615:SF161">
    <property type="entry name" value="HISTONE ACETYLTRANSFERASE KAT7"/>
    <property type="match status" value="1"/>
</dbReference>
<dbReference type="GO" id="GO:0036409">
    <property type="term" value="C:histone H3-K14 acetyltransferase complex"/>
    <property type="evidence" value="ECO:0007669"/>
    <property type="project" value="TreeGrafter"/>
</dbReference>
<dbReference type="GO" id="GO:0016020">
    <property type="term" value="C:membrane"/>
    <property type="evidence" value="ECO:0007669"/>
    <property type="project" value="UniProtKB-SubCell"/>
</dbReference>
<protein>
    <recommendedName>
        <fullName evidence="14">Histone acetyltransferase</fullName>
        <ecNumber evidence="14">2.3.1.48</ecNumber>
    </recommendedName>
</protein>
<evidence type="ECO:0000313" key="19">
    <source>
        <dbReference type="Proteomes" id="UP000006813"/>
    </source>
</evidence>
<organism evidence="18 19">
    <name type="scientific">Heterocephalus glaber</name>
    <name type="common">Naked mole rat</name>
    <dbReference type="NCBI Taxonomy" id="10181"/>
    <lineage>
        <taxon>Eukaryota</taxon>
        <taxon>Metazoa</taxon>
        <taxon>Chordata</taxon>
        <taxon>Craniata</taxon>
        <taxon>Vertebrata</taxon>
        <taxon>Euteleostomi</taxon>
        <taxon>Mammalia</taxon>
        <taxon>Eutheria</taxon>
        <taxon>Euarchontoglires</taxon>
        <taxon>Glires</taxon>
        <taxon>Rodentia</taxon>
        <taxon>Hystricomorpha</taxon>
        <taxon>Bathyergidae</taxon>
        <taxon>Heterocephalus</taxon>
    </lineage>
</organism>
<dbReference type="SUPFAM" id="SSF81321">
    <property type="entry name" value="Family A G protein-coupled receptor-like"/>
    <property type="match status" value="1"/>
</dbReference>
<keyword evidence="5" id="KW-0479">Metal-binding</keyword>
<evidence type="ECO:0000256" key="14">
    <source>
        <dbReference type="RuleBase" id="RU361211"/>
    </source>
</evidence>
<feature type="transmembrane region" description="Helical" evidence="15">
    <location>
        <begin position="323"/>
        <end position="347"/>
    </location>
</feature>
<dbReference type="PRINTS" id="PR00245">
    <property type="entry name" value="OLFACTORYR"/>
</dbReference>
<accession>G5BFM8</accession>
<evidence type="ECO:0000259" key="17">
    <source>
        <dbReference type="PROSITE" id="PS51726"/>
    </source>
</evidence>
<keyword evidence="4 15" id="KW-0812">Transmembrane</keyword>
<dbReference type="EC" id="2.3.1.48" evidence="14"/>
<keyword evidence="9 15" id="KW-1133">Transmembrane helix</keyword>
<feature type="transmembrane region" description="Helical" evidence="15">
    <location>
        <begin position="247"/>
        <end position="264"/>
    </location>
</feature>
<comment type="similarity">
    <text evidence="14">Belongs to the MYST (SAS/MOZ) family.</text>
</comment>
<dbReference type="GO" id="GO:0003712">
    <property type="term" value="F:transcription coregulator activity"/>
    <property type="evidence" value="ECO:0007669"/>
    <property type="project" value="TreeGrafter"/>
</dbReference>
<gene>
    <name evidence="18" type="ORF">GW7_16656</name>
</gene>
<dbReference type="InterPro" id="IPR002717">
    <property type="entry name" value="HAT_MYST-type"/>
</dbReference>
<dbReference type="PROSITE" id="PS51726">
    <property type="entry name" value="MYST_HAT"/>
    <property type="match status" value="1"/>
</dbReference>
<keyword evidence="7" id="KW-0862">Zinc</keyword>
<evidence type="ECO:0000256" key="11">
    <source>
        <dbReference type="ARBA" id="ARBA00023170"/>
    </source>
</evidence>
<keyword evidence="12" id="KW-0807">Transducer</keyword>
<dbReference type="GO" id="GO:0004984">
    <property type="term" value="F:olfactory receptor activity"/>
    <property type="evidence" value="ECO:0007669"/>
    <property type="project" value="InterPro"/>
</dbReference>
<comment type="subcellular location">
    <subcellularLocation>
        <location evidence="2">Membrane</location>
        <topology evidence="2">Multi-pass membrane protein</topology>
    </subcellularLocation>
    <subcellularLocation>
        <location evidence="1 14">Nucleus</location>
    </subcellularLocation>
</comment>
<dbReference type="Gene3D" id="3.40.630.30">
    <property type="match status" value="1"/>
</dbReference>
<evidence type="ECO:0000256" key="8">
    <source>
        <dbReference type="ARBA" id="ARBA00022853"/>
    </source>
</evidence>
<evidence type="ECO:0000256" key="1">
    <source>
        <dbReference type="ARBA" id="ARBA00004123"/>
    </source>
</evidence>
<dbReference type="InterPro" id="IPR017452">
    <property type="entry name" value="GPCR_Rhodpsn_7TM"/>
</dbReference>
<evidence type="ECO:0000313" key="18">
    <source>
        <dbReference type="EMBL" id="EHB08089.1"/>
    </source>
</evidence>